<dbReference type="Proteomes" id="UP000317344">
    <property type="component" value="Chromosome"/>
</dbReference>
<dbReference type="OrthoDB" id="5191848at2"/>
<dbReference type="EMBL" id="CP041765">
    <property type="protein sequence ID" value="QDQ97247.1"/>
    <property type="molecule type" value="Genomic_DNA"/>
</dbReference>
<protein>
    <submittedName>
        <fullName evidence="2">Suppressor of fused domain protein</fullName>
    </submittedName>
</protein>
<evidence type="ECO:0000313" key="3">
    <source>
        <dbReference type="Proteomes" id="UP000317344"/>
    </source>
</evidence>
<name>A0A516X2J3_9ACTN</name>
<evidence type="ECO:0000313" key="2">
    <source>
        <dbReference type="EMBL" id="QDQ97247.1"/>
    </source>
</evidence>
<reference evidence="2 3" key="2">
    <citation type="submission" date="2019-07" db="EMBL/GenBank/DDBJ databases">
        <authorList>
            <person name="Huang Y."/>
        </authorList>
    </citation>
    <scope>NUCLEOTIDE SEQUENCE [LARGE SCALE GENOMIC DNA]</scope>
    <source>
        <strain evidence="2 3">HY188</strain>
    </source>
</reference>
<dbReference type="Pfam" id="PF05076">
    <property type="entry name" value="SUFU"/>
    <property type="match status" value="1"/>
</dbReference>
<feature type="domain" description="Suppressor of fused-like" evidence="1">
    <location>
        <begin position="61"/>
        <end position="207"/>
    </location>
</feature>
<organism evidence="2 3">
    <name type="scientific">Tomitella fengzijianii</name>
    <dbReference type="NCBI Taxonomy" id="2597660"/>
    <lineage>
        <taxon>Bacteria</taxon>
        <taxon>Bacillati</taxon>
        <taxon>Actinomycetota</taxon>
        <taxon>Actinomycetes</taxon>
        <taxon>Mycobacteriales</taxon>
        <taxon>Tomitella</taxon>
    </lineage>
</organism>
<proteinExistence type="predicted"/>
<dbReference type="AlphaFoldDB" id="A0A516X2J3"/>
<keyword evidence="3" id="KW-1185">Reference proteome</keyword>
<dbReference type="InterPro" id="IPR020941">
    <property type="entry name" value="SUFU-like_domain"/>
</dbReference>
<sequence>MAGVADNVVEQVEAHLVKQFGGPPAGAASVTFLGLEPIVVQAFVAAPPGPREPAAAGGGDTLLHLVSVGCSRAPMADPTEMVADPQRGPRAEIVVALRPTGGGVPAGLHRSVAVLAAAPAVEGVVLAADGIIDLAEPMWQGSAFTAVLLGGSAVPDLDLAPPRDPVRFLEAVPLTATEAAWVRVRGADELRAAWAEAQVDPRDPARRAVAL</sequence>
<evidence type="ECO:0000259" key="1">
    <source>
        <dbReference type="Pfam" id="PF05076"/>
    </source>
</evidence>
<dbReference type="KEGG" id="toy:FO059_07770"/>
<reference evidence="2 3" key="1">
    <citation type="submission" date="2019-07" db="EMBL/GenBank/DDBJ databases">
        <title>Tomitella cavernea sp. nov., an actinomycete isolated from soil.</title>
        <authorList>
            <person name="Cheng J."/>
        </authorList>
    </citation>
    <scope>NUCLEOTIDE SEQUENCE [LARGE SCALE GENOMIC DNA]</scope>
    <source>
        <strain evidence="2 3">HY188</strain>
    </source>
</reference>
<accession>A0A516X2J3</accession>
<gene>
    <name evidence="2" type="ORF">FO059_07770</name>
</gene>